<dbReference type="AlphaFoldDB" id="A0A1N6MB90"/>
<protein>
    <submittedName>
        <fullName evidence="2">Uncharacterized protein</fullName>
    </submittedName>
</protein>
<organism evidence="2 3">
    <name type="scientific">Vibrio spartinae</name>
    <dbReference type="NCBI Taxonomy" id="1918945"/>
    <lineage>
        <taxon>Bacteria</taxon>
        <taxon>Pseudomonadati</taxon>
        <taxon>Pseudomonadota</taxon>
        <taxon>Gammaproteobacteria</taxon>
        <taxon>Vibrionales</taxon>
        <taxon>Vibrionaceae</taxon>
        <taxon>Vibrio</taxon>
    </lineage>
</organism>
<reference evidence="1 4" key="3">
    <citation type="journal article" date="2020" name="J. Nat. Prod.">
        <title>Genomics-Metabolomics Profiling Disclosed Marine Vibrio spartinae 3.6 as a Producer of a New Branched Side Chain Prodigiosin.</title>
        <authorList>
            <person name="Vitale G.A."/>
            <person name="Sciarretta M."/>
            <person name="Palma Esposito F."/>
            <person name="January G.G."/>
            <person name="Giaccio M."/>
            <person name="Bunk B."/>
            <person name="Sproer C."/>
            <person name="Bajerski F."/>
            <person name="Power D."/>
            <person name="Festa C."/>
            <person name="Monti M.C."/>
            <person name="D'Auria M.V."/>
            <person name="de Pascale D."/>
        </authorList>
    </citation>
    <scope>NUCLEOTIDE SEQUENCE [LARGE SCALE GENOMIC DNA]</scope>
    <source>
        <strain evidence="1 4">3.6</strain>
    </source>
</reference>
<dbReference type="Proteomes" id="UP000515264">
    <property type="component" value="Chromosome 1"/>
</dbReference>
<evidence type="ECO:0000313" key="1">
    <source>
        <dbReference type="EMBL" id="QMV13859.1"/>
    </source>
</evidence>
<accession>A0A1N6MB90</accession>
<dbReference type="EMBL" id="FSSB01000038">
    <property type="protein sequence ID" value="SIO96673.1"/>
    <property type="molecule type" value="Genomic_DNA"/>
</dbReference>
<evidence type="ECO:0000313" key="3">
    <source>
        <dbReference type="Proteomes" id="UP000184774"/>
    </source>
</evidence>
<dbReference type="EMBL" id="CP046268">
    <property type="protein sequence ID" value="QMV13859.1"/>
    <property type="molecule type" value="Genomic_DNA"/>
</dbReference>
<evidence type="ECO:0000313" key="4">
    <source>
        <dbReference type="Proteomes" id="UP000515264"/>
    </source>
</evidence>
<evidence type="ECO:0000313" key="2">
    <source>
        <dbReference type="EMBL" id="SIO96673.1"/>
    </source>
</evidence>
<dbReference type="Proteomes" id="UP000184774">
    <property type="component" value="Unassembled WGS sequence"/>
</dbReference>
<keyword evidence="4" id="KW-1185">Reference proteome</keyword>
<name>A0A1N6MB90_9VIBR</name>
<reference evidence="1" key="2">
    <citation type="submission" date="2019-11" db="EMBL/GenBank/DDBJ databases">
        <authorList>
            <person name="January G."/>
            <person name="Bunk B."/>
        </authorList>
    </citation>
    <scope>NUCLEOTIDE SEQUENCE</scope>
    <source>
        <strain evidence="1">3.6</strain>
    </source>
</reference>
<sequence>MTNQDDEPKGSFIKVHTYSSRRHDTTVCRTQIVTIIIREKRELIWDMTTNLA</sequence>
<gene>
    <name evidence="2" type="ORF">VSP9026_04477</name>
    <name evidence="1" type="ORF">Vspart_01104</name>
</gene>
<proteinExistence type="predicted"/>
<reference evidence="2 3" key="1">
    <citation type="submission" date="2016-12" db="EMBL/GenBank/DDBJ databases">
        <authorList>
            <person name="Song W.-J."/>
            <person name="Kurnit D.M."/>
        </authorList>
    </citation>
    <scope>NUCLEOTIDE SEQUENCE [LARGE SCALE GENOMIC DNA]</scope>
    <source>
        <strain evidence="2 3">CECT 9026</strain>
    </source>
</reference>